<keyword evidence="6 8" id="KW-0368">Histidine biosynthesis</keyword>
<evidence type="ECO:0000256" key="7">
    <source>
        <dbReference type="ARBA" id="ARBA00049158"/>
    </source>
</evidence>
<dbReference type="EMBL" id="FOHA01000002">
    <property type="protein sequence ID" value="SER63012.1"/>
    <property type="molecule type" value="Genomic_DNA"/>
</dbReference>
<evidence type="ECO:0000256" key="6">
    <source>
        <dbReference type="ARBA" id="ARBA00023102"/>
    </source>
</evidence>
<dbReference type="SUPFAM" id="SSF89550">
    <property type="entry name" value="PHP domain-like"/>
    <property type="match status" value="1"/>
</dbReference>
<evidence type="ECO:0000259" key="9">
    <source>
        <dbReference type="Pfam" id="PF02811"/>
    </source>
</evidence>
<dbReference type="STRING" id="142588.SAMN04488559_102237"/>
<evidence type="ECO:0000256" key="8">
    <source>
        <dbReference type="RuleBase" id="RU366003"/>
    </source>
</evidence>
<organism evidence="10 11">
    <name type="scientific">Isobaculum melis</name>
    <dbReference type="NCBI Taxonomy" id="142588"/>
    <lineage>
        <taxon>Bacteria</taxon>
        <taxon>Bacillati</taxon>
        <taxon>Bacillota</taxon>
        <taxon>Bacilli</taxon>
        <taxon>Lactobacillales</taxon>
        <taxon>Carnobacteriaceae</taxon>
        <taxon>Isobaculum</taxon>
    </lineage>
</organism>
<sequence>MKYYDQHLHTNFSFDSDATFEDYLKQAPSYFVTTEHLDFHNPVSDYRDDLPDDDAYREKIAQLAQEYDTHFLKGIEVGYTTASKEQIESYLADKEFDLILLSIHQNGQYDFSNCNKEKMNVHQMMMEYFTLMLEGIQNVKGANVLAHFDYGLRNFSLSVEALQAYESQLKEIFTAAIQKQIAFELNTKSMYRYENEALYRYGIKLYQSLGGKYFTIGSDAHNAEKFESYFEQAIQLLQDLHVSDLTVYQSGQPIKIAINR</sequence>
<dbReference type="UniPathway" id="UPA00031">
    <property type="reaction ID" value="UER00013"/>
</dbReference>
<dbReference type="Pfam" id="PF02811">
    <property type="entry name" value="PHP"/>
    <property type="match status" value="1"/>
</dbReference>
<evidence type="ECO:0000256" key="3">
    <source>
        <dbReference type="ARBA" id="ARBA00013085"/>
    </source>
</evidence>
<comment type="pathway">
    <text evidence="1 8">Amino-acid biosynthesis; L-histidine biosynthesis; L-histidine from 5-phospho-alpha-D-ribose 1-diphosphate: step 8/9.</text>
</comment>
<keyword evidence="5 8" id="KW-0378">Hydrolase</keyword>
<dbReference type="Proteomes" id="UP000198948">
    <property type="component" value="Unassembled WGS sequence"/>
</dbReference>
<dbReference type="GO" id="GO:0000105">
    <property type="term" value="P:L-histidine biosynthetic process"/>
    <property type="evidence" value="ECO:0007669"/>
    <property type="project" value="UniProtKB-UniRule"/>
</dbReference>
<evidence type="ECO:0000313" key="11">
    <source>
        <dbReference type="Proteomes" id="UP000198948"/>
    </source>
</evidence>
<dbReference type="InterPro" id="IPR010140">
    <property type="entry name" value="Histidinol_P_phosphatase_HisJ"/>
</dbReference>
<accession>A0A1H9QRD1</accession>
<dbReference type="PANTHER" id="PTHR21039">
    <property type="entry name" value="HISTIDINOL PHOSPHATASE-RELATED"/>
    <property type="match status" value="1"/>
</dbReference>
<proteinExistence type="inferred from homology"/>
<dbReference type="PANTHER" id="PTHR21039:SF0">
    <property type="entry name" value="HISTIDINOL-PHOSPHATASE"/>
    <property type="match status" value="1"/>
</dbReference>
<gene>
    <name evidence="10" type="ORF">SAMN04488559_102237</name>
</gene>
<protein>
    <recommendedName>
        <fullName evidence="3 8">Histidinol-phosphatase</fullName>
        <shortName evidence="8">HolPase</shortName>
        <ecNumber evidence="3 8">3.1.3.15</ecNumber>
    </recommendedName>
</protein>
<dbReference type="GO" id="GO:0004401">
    <property type="term" value="F:histidinol-phosphatase activity"/>
    <property type="evidence" value="ECO:0007669"/>
    <property type="project" value="UniProtKB-UniRule"/>
</dbReference>
<dbReference type="InterPro" id="IPR004013">
    <property type="entry name" value="PHP_dom"/>
</dbReference>
<dbReference type="GO" id="GO:0005737">
    <property type="term" value="C:cytoplasm"/>
    <property type="evidence" value="ECO:0007669"/>
    <property type="project" value="TreeGrafter"/>
</dbReference>
<dbReference type="InterPro" id="IPR016195">
    <property type="entry name" value="Pol/histidinol_Pase-like"/>
</dbReference>
<name>A0A1H9QRD1_9LACT</name>
<dbReference type="RefSeq" id="WP_092650157.1">
    <property type="nucleotide sequence ID" value="NZ_FOHA01000002.1"/>
</dbReference>
<dbReference type="EC" id="3.1.3.15" evidence="3 8"/>
<evidence type="ECO:0000313" key="10">
    <source>
        <dbReference type="EMBL" id="SER63012.1"/>
    </source>
</evidence>
<feature type="domain" description="PHP" evidence="9">
    <location>
        <begin position="5"/>
        <end position="187"/>
    </location>
</feature>
<dbReference type="Gene3D" id="3.20.20.140">
    <property type="entry name" value="Metal-dependent hydrolases"/>
    <property type="match status" value="1"/>
</dbReference>
<keyword evidence="11" id="KW-1185">Reference proteome</keyword>
<comment type="similarity">
    <text evidence="2 8">Belongs to the PHP hydrolase family. HisK subfamily.</text>
</comment>
<dbReference type="OrthoDB" id="9775255at2"/>
<dbReference type="AlphaFoldDB" id="A0A1H9QRD1"/>
<keyword evidence="4 8" id="KW-0028">Amino-acid biosynthesis</keyword>
<reference evidence="10 11" key="1">
    <citation type="submission" date="2016-10" db="EMBL/GenBank/DDBJ databases">
        <authorList>
            <person name="de Groot N.N."/>
        </authorList>
    </citation>
    <scope>NUCLEOTIDE SEQUENCE [LARGE SCALE GENOMIC DNA]</scope>
    <source>
        <strain evidence="10 11">DSM 13760</strain>
    </source>
</reference>
<dbReference type="NCBIfam" id="NF005597">
    <property type="entry name" value="PRK07329.1"/>
    <property type="match status" value="1"/>
</dbReference>
<comment type="catalytic activity">
    <reaction evidence="7 8">
        <text>L-histidinol phosphate + H2O = L-histidinol + phosphate</text>
        <dbReference type="Rhea" id="RHEA:14465"/>
        <dbReference type="ChEBI" id="CHEBI:15377"/>
        <dbReference type="ChEBI" id="CHEBI:43474"/>
        <dbReference type="ChEBI" id="CHEBI:57699"/>
        <dbReference type="ChEBI" id="CHEBI:57980"/>
        <dbReference type="EC" id="3.1.3.15"/>
    </reaction>
</comment>
<evidence type="ECO:0000256" key="5">
    <source>
        <dbReference type="ARBA" id="ARBA00022801"/>
    </source>
</evidence>
<evidence type="ECO:0000256" key="4">
    <source>
        <dbReference type="ARBA" id="ARBA00022605"/>
    </source>
</evidence>
<evidence type="ECO:0000256" key="1">
    <source>
        <dbReference type="ARBA" id="ARBA00004970"/>
    </source>
</evidence>
<evidence type="ECO:0000256" key="2">
    <source>
        <dbReference type="ARBA" id="ARBA00009152"/>
    </source>
</evidence>